<proteinExistence type="predicted"/>
<gene>
    <name evidence="1" type="ORF">CARN7_2028</name>
</gene>
<dbReference type="EMBL" id="CABR01000128">
    <property type="protein sequence ID" value="CBI11215.1"/>
    <property type="molecule type" value="Genomic_DNA"/>
</dbReference>
<protein>
    <submittedName>
        <fullName evidence="1">Uncharacterized protein</fullName>
    </submittedName>
</protein>
<name>E6QVE2_9ZZZZ</name>
<accession>E6QVE2</accession>
<organism evidence="1">
    <name type="scientific">mine drainage metagenome</name>
    <dbReference type="NCBI Taxonomy" id="410659"/>
    <lineage>
        <taxon>unclassified sequences</taxon>
        <taxon>metagenomes</taxon>
        <taxon>ecological metagenomes</taxon>
    </lineage>
</organism>
<dbReference type="AlphaFoldDB" id="E6QVE2"/>
<evidence type="ECO:0000313" key="1">
    <source>
        <dbReference type="EMBL" id="CBI11215.1"/>
    </source>
</evidence>
<reference evidence="1" key="1">
    <citation type="submission" date="2009-10" db="EMBL/GenBank/DDBJ databases">
        <title>Diversity of trophic interactions inside an arsenic-rich microbial ecosystem.</title>
        <authorList>
            <person name="Bertin P.N."/>
            <person name="Heinrich-Salmeron A."/>
            <person name="Pelletier E."/>
            <person name="Goulhen-Chollet F."/>
            <person name="Arsene-Ploetze F."/>
            <person name="Gallien S."/>
            <person name="Calteau A."/>
            <person name="Vallenet D."/>
            <person name="Casiot C."/>
            <person name="Chane-Woon-Ming B."/>
            <person name="Giloteaux L."/>
            <person name="Barakat M."/>
            <person name="Bonnefoy V."/>
            <person name="Bruneel O."/>
            <person name="Chandler M."/>
            <person name="Cleiss J."/>
            <person name="Duran R."/>
            <person name="Elbaz-Poulichet F."/>
            <person name="Fonknechten N."/>
            <person name="Lauga B."/>
            <person name="Mornico D."/>
            <person name="Ortet P."/>
            <person name="Schaeffer C."/>
            <person name="Siguier P."/>
            <person name="Alexander Thil Smith A."/>
            <person name="Van Dorsselaer A."/>
            <person name="Weissenbach J."/>
            <person name="Medigue C."/>
            <person name="Le Paslier D."/>
        </authorList>
    </citation>
    <scope>NUCLEOTIDE SEQUENCE</scope>
</reference>
<comment type="caution">
    <text evidence="1">The sequence shown here is derived from an EMBL/GenBank/DDBJ whole genome shotgun (WGS) entry which is preliminary data.</text>
</comment>
<sequence length="193" mass="20689">MKRTKFGLMGVGLIAMGLSFVVKAGEPGECNLQVPFGPVSFEKEQPVAALRKILAGTGISLVQSGETHGLSITANNVSGTVDEAMVRLAEGTGLHYICRNGVMRVVQPLSTKVGTDLFMPVPEAQTLNSKKIFIQLHRGDSLKESLMAFAQRYHCVVHWAGNDLLAQQDALFTGSSVEAVAREFLLAAKMSAD</sequence>